<dbReference type="SUPFAM" id="SSF55785">
    <property type="entry name" value="PYP-like sensor domain (PAS domain)"/>
    <property type="match status" value="1"/>
</dbReference>
<dbReference type="OrthoDB" id="447251at2759"/>
<reference evidence="2" key="1">
    <citation type="journal article" date="2020" name="Fungal Divers.">
        <title>Resolving the Mortierellaceae phylogeny through synthesis of multi-gene phylogenetics and phylogenomics.</title>
        <authorList>
            <person name="Vandepol N."/>
            <person name="Liber J."/>
            <person name="Desiro A."/>
            <person name="Na H."/>
            <person name="Kennedy M."/>
            <person name="Barry K."/>
            <person name="Grigoriev I.V."/>
            <person name="Miller A.N."/>
            <person name="O'Donnell K."/>
            <person name="Stajich J.E."/>
            <person name="Bonito G."/>
        </authorList>
    </citation>
    <scope>NUCLEOTIDE SEQUENCE</scope>
    <source>
        <strain evidence="2">KOD948</strain>
    </source>
</reference>
<comment type="caution">
    <text evidence="2">The sequence shown here is derived from an EMBL/GenBank/DDBJ whole genome shotgun (WGS) entry which is preliminary data.</text>
</comment>
<dbReference type="InterPro" id="IPR035965">
    <property type="entry name" value="PAS-like_dom_sf"/>
</dbReference>
<dbReference type="Proteomes" id="UP000726737">
    <property type="component" value="Unassembled WGS sequence"/>
</dbReference>
<organism evidence="2 3">
    <name type="scientific">Mortierella polycephala</name>
    <dbReference type="NCBI Taxonomy" id="41804"/>
    <lineage>
        <taxon>Eukaryota</taxon>
        <taxon>Fungi</taxon>
        <taxon>Fungi incertae sedis</taxon>
        <taxon>Mucoromycota</taxon>
        <taxon>Mortierellomycotina</taxon>
        <taxon>Mortierellomycetes</taxon>
        <taxon>Mortierellales</taxon>
        <taxon>Mortierellaceae</taxon>
        <taxon>Mortierella</taxon>
    </lineage>
</organism>
<sequence length="410" mass="45818">EFERIRRHHGAFGTGTWNPNGLDPEPRACMILNRFSRSLNIMYASPSCELVFDVDPDQIVDKPFLLYIRADDLASFVEQVDMAKSSNVVTHMRFWFQSPMCHAEIPCEAMLFGAADGLVAILRRCKPFVRKRLITIGSQESKAGIDLSADYGNGHRSSSEYFASSSSACSSFTSGSGVPGTSPNYTNIHNNGRMSSGSNQASMSSPSISSCGSSFTSSSSASSYLQYPYVPSSYSYCAPLRGLSIGSINSIRNLDREHRNVRPLTSLHVDDAMIEEETISLPETYRMRTHHIKEDDMDEDDDADADVDVNEYVDVDEYVDLNENQYRGYMQDSGLEAGMGGLYMDEIERHYRRRVLVEDADAIQEVLEEWVPIWNGKQSTQASRNESGHRSQSRSTSRSRVTNQRGSSRS</sequence>
<evidence type="ECO:0000313" key="3">
    <source>
        <dbReference type="Proteomes" id="UP000726737"/>
    </source>
</evidence>
<feature type="non-terminal residue" evidence="2">
    <location>
        <position position="1"/>
    </location>
</feature>
<dbReference type="InterPro" id="IPR000014">
    <property type="entry name" value="PAS"/>
</dbReference>
<dbReference type="EMBL" id="JAAAJA010000222">
    <property type="protein sequence ID" value="KAG0258356.1"/>
    <property type="molecule type" value="Genomic_DNA"/>
</dbReference>
<feature type="region of interest" description="Disordered" evidence="1">
    <location>
        <begin position="175"/>
        <end position="205"/>
    </location>
</feature>
<feature type="compositionally biased region" description="Low complexity" evidence="1">
    <location>
        <begin position="393"/>
        <end position="410"/>
    </location>
</feature>
<feature type="compositionally biased region" description="Low complexity" evidence="1">
    <location>
        <begin position="195"/>
        <end position="205"/>
    </location>
</feature>
<gene>
    <name evidence="2" type="ORF">BG011_003348</name>
</gene>
<accession>A0A9P6U421</accession>
<name>A0A9P6U421_9FUNG</name>
<feature type="compositionally biased region" description="Polar residues" evidence="1">
    <location>
        <begin position="179"/>
        <end position="194"/>
    </location>
</feature>
<keyword evidence="3" id="KW-1185">Reference proteome</keyword>
<dbReference type="AlphaFoldDB" id="A0A9P6U421"/>
<protein>
    <submittedName>
        <fullName evidence="2">Uncharacterized protein</fullName>
    </submittedName>
</protein>
<feature type="region of interest" description="Disordered" evidence="1">
    <location>
        <begin position="375"/>
        <end position="410"/>
    </location>
</feature>
<evidence type="ECO:0000313" key="2">
    <source>
        <dbReference type="EMBL" id="KAG0258356.1"/>
    </source>
</evidence>
<proteinExistence type="predicted"/>
<feature type="compositionally biased region" description="Polar residues" evidence="1">
    <location>
        <begin position="376"/>
        <end position="385"/>
    </location>
</feature>
<evidence type="ECO:0000256" key="1">
    <source>
        <dbReference type="SAM" id="MobiDB-lite"/>
    </source>
</evidence>
<dbReference type="CDD" id="cd00130">
    <property type="entry name" value="PAS"/>
    <property type="match status" value="1"/>
</dbReference>